<name>A0YA79_9GAMM</name>
<reference evidence="10 11" key="1">
    <citation type="journal article" date="2010" name="J. Bacteriol.">
        <title>Genome sequence of the oligotrophic marine Gammaproteobacterium HTCC2143, isolated from the Oregon Coast.</title>
        <authorList>
            <person name="Oh H.M."/>
            <person name="Kang I."/>
            <person name="Ferriera S."/>
            <person name="Giovannoni S.J."/>
            <person name="Cho J.C."/>
        </authorList>
    </citation>
    <scope>NUCLEOTIDE SEQUENCE [LARGE SCALE GENOMIC DNA]</scope>
    <source>
        <strain evidence="10 11">HTCC2143</strain>
    </source>
</reference>
<accession>A0YA79</accession>
<evidence type="ECO:0000256" key="2">
    <source>
        <dbReference type="ARBA" id="ARBA00009347"/>
    </source>
</evidence>
<evidence type="ECO:0000256" key="4">
    <source>
        <dbReference type="ARBA" id="ARBA00022827"/>
    </source>
</evidence>
<evidence type="ECO:0000313" key="10">
    <source>
        <dbReference type="EMBL" id="EAW33033.1"/>
    </source>
</evidence>
<comment type="caution">
    <text evidence="10">The sequence shown here is derived from an EMBL/GenBank/DDBJ whole genome shotgun (WGS) entry which is preliminary data.</text>
</comment>
<evidence type="ECO:0000256" key="1">
    <source>
        <dbReference type="ARBA" id="ARBA00001974"/>
    </source>
</evidence>
<evidence type="ECO:0000259" key="7">
    <source>
        <dbReference type="Pfam" id="PF00441"/>
    </source>
</evidence>
<dbReference type="InterPro" id="IPR009100">
    <property type="entry name" value="AcylCoA_DH/oxidase_NM_dom_sf"/>
</dbReference>
<dbReference type="Proteomes" id="UP000004931">
    <property type="component" value="Unassembled WGS sequence"/>
</dbReference>
<feature type="domain" description="Acyl-CoA dehydrogenase/oxidase C-terminal" evidence="7">
    <location>
        <begin position="240"/>
        <end position="370"/>
    </location>
</feature>
<feature type="domain" description="Acyl-CoA dehydrogenase/oxidase N-terminal" evidence="9">
    <location>
        <begin position="7"/>
        <end position="118"/>
    </location>
</feature>
<dbReference type="Pfam" id="PF02771">
    <property type="entry name" value="Acyl-CoA_dh_N"/>
    <property type="match status" value="1"/>
</dbReference>
<comment type="similarity">
    <text evidence="2 6">Belongs to the acyl-CoA dehydrogenase family.</text>
</comment>
<evidence type="ECO:0000256" key="3">
    <source>
        <dbReference type="ARBA" id="ARBA00022630"/>
    </source>
</evidence>
<feature type="domain" description="Acyl-CoA oxidase/dehydrogenase middle" evidence="8">
    <location>
        <begin position="123"/>
        <end position="210"/>
    </location>
</feature>
<dbReference type="Pfam" id="PF02770">
    <property type="entry name" value="Acyl-CoA_dh_M"/>
    <property type="match status" value="1"/>
</dbReference>
<dbReference type="InterPro" id="IPR036250">
    <property type="entry name" value="AcylCo_DH-like_C"/>
</dbReference>
<dbReference type="SUPFAM" id="SSF56645">
    <property type="entry name" value="Acyl-CoA dehydrogenase NM domain-like"/>
    <property type="match status" value="1"/>
</dbReference>
<sequence length="372" mass="40185">MNLDLNTEQKLLKNSARSFLKQECPSALVRKVRNSDEAFPETLWKNMADMGWMGLGIDEEYGGIGGSASDVAVLMEAMGEASLPAPFFTTVVVSGTAIQQSSNEEMKAKLLPLLVTGKLVSSFALIEPNNDYGLTHIRTAATADGSDWIISGTKLFVEYAKGARYFLTVANVEGTGLIVAMIDAATDGIKLKSMPTLDYSKQCEVVFNAVKVPAENILALGDDAESMLNHLEDICAVAKCSEMMGAIQSVLDVSVEYVKDRTQFGQPVGGFQAVQHHCANMAVNVDSARYLTGLAAWKLSEGLPATKEASMAKSFVSKAAVRVSKLGHQVHGAISFCDEHDMHLYLRRTQSASMAFGNTEYHLEKVAQKIGL</sequence>
<protein>
    <submittedName>
        <fullName evidence="10">Acyl-CoA dehydrogenase-like protein</fullName>
    </submittedName>
</protein>
<keyword evidence="3 6" id="KW-0285">Flavoprotein</keyword>
<dbReference type="EMBL" id="AAVT01000001">
    <property type="protein sequence ID" value="EAW33033.1"/>
    <property type="molecule type" value="Genomic_DNA"/>
</dbReference>
<dbReference type="SUPFAM" id="SSF47203">
    <property type="entry name" value="Acyl-CoA dehydrogenase C-terminal domain-like"/>
    <property type="match status" value="1"/>
</dbReference>
<dbReference type="InterPro" id="IPR006091">
    <property type="entry name" value="Acyl-CoA_Oxase/DH_mid-dom"/>
</dbReference>
<dbReference type="Gene3D" id="1.20.140.10">
    <property type="entry name" value="Butyryl-CoA Dehydrogenase, subunit A, domain 3"/>
    <property type="match status" value="1"/>
</dbReference>
<evidence type="ECO:0000313" key="11">
    <source>
        <dbReference type="Proteomes" id="UP000004931"/>
    </source>
</evidence>
<dbReference type="Gene3D" id="1.10.540.10">
    <property type="entry name" value="Acyl-CoA dehydrogenase/oxidase, N-terminal domain"/>
    <property type="match status" value="1"/>
</dbReference>
<organism evidence="10 11">
    <name type="scientific">marine gamma proteobacterium HTCC2143</name>
    <dbReference type="NCBI Taxonomy" id="247633"/>
    <lineage>
        <taxon>Bacteria</taxon>
        <taxon>Pseudomonadati</taxon>
        <taxon>Pseudomonadota</taxon>
        <taxon>Gammaproteobacteria</taxon>
        <taxon>Cellvibrionales</taxon>
        <taxon>Spongiibacteraceae</taxon>
        <taxon>BD1-7 clade</taxon>
    </lineage>
</organism>
<dbReference type="OrthoDB" id="4319499at2"/>
<dbReference type="InterPro" id="IPR009075">
    <property type="entry name" value="AcylCo_DH/oxidase_C"/>
</dbReference>
<dbReference type="GO" id="GO:0050660">
    <property type="term" value="F:flavin adenine dinucleotide binding"/>
    <property type="evidence" value="ECO:0007669"/>
    <property type="project" value="InterPro"/>
</dbReference>
<keyword evidence="5 6" id="KW-0560">Oxidoreductase</keyword>
<dbReference type="GO" id="GO:0003995">
    <property type="term" value="F:acyl-CoA dehydrogenase activity"/>
    <property type="evidence" value="ECO:0007669"/>
    <property type="project" value="TreeGrafter"/>
</dbReference>
<evidence type="ECO:0000256" key="6">
    <source>
        <dbReference type="RuleBase" id="RU362125"/>
    </source>
</evidence>
<dbReference type="Pfam" id="PF00441">
    <property type="entry name" value="Acyl-CoA_dh_1"/>
    <property type="match status" value="1"/>
</dbReference>
<comment type="cofactor">
    <cofactor evidence="1 6">
        <name>FAD</name>
        <dbReference type="ChEBI" id="CHEBI:57692"/>
    </cofactor>
</comment>
<dbReference type="eggNOG" id="COG1960">
    <property type="taxonomic scope" value="Bacteria"/>
</dbReference>
<dbReference type="CDD" id="cd00567">
    <property type="entry name" value="ACAD"/>
    <property type="match status" value="1"/>
</dbReference>
<dbReference type="STRING" id="247633.GP2143_17296"/>
<evidence type="ECO:0000259" key="8">
    <source>
        <dbReference type="Pfam" id="PF02770"/>
    </source>
</evidence>
<keyword evidence="4 6" id="KW-0274">FAD</keyword>
<dbReference type="PANTHER" id="PTHR43884:SF20">
    <property type="entry name" value="ACYL-COA DEHYDROGENASE FADE28"/>
    <property type="match status" value="1"/>
</dbReference>
<dbReference type="PANTHER" id="PTHR43884">
    <property type="entry name" value="ACYL-COA DEHYDROGENASE"/>
    <property type="match status" value="1"/>
</dbReference>
<dbReference type="InterPro" id="IPR013786">
    <property type="entry name" value="AcylCoA_DH/ox_N"/>
</dbReference>
<dbReference type="InterPro" id="IPR037069">
    <property type="entry name" value="AcylCoA_DH/ox_N_sf"/>
</dbReference>
<keyword evidence="11" id="KW-1185">Reference proteome</keyword>
<gene>
    <name evidence="10" type="ORF">GP2143_17296</name>
</gene>
<evidence type="ECO:0000256" key="5">
    <source>
        <dbReference type="ARBA" id="ARBA00023002"/>
    </source>
</evidence>
<proteinExistence type="inferred from homology"/>
<dbReference type="Gene3D" id="2.40.110.10">
    <property type="entry name" value="Butyryl-CoA Dehydrogenase, subunit A, domain 2"/>
    <property type="match status" value="1"/>
</dbReference>
<dbReference type="AlphaFoldDB" id="A0YA79"/>
<evidence type="ECO:0000259" key="9">
    <source>
        <dbReference type="Pfam" id="PF02771"/>
    </source>
</evidence>
<dbReference type="InterPro" id="IPR046373">
    <property type="entry name" value="Acyl-CoA_Oxase/DH_mid-dom_sf"/>
</dbReference>